<keyword evidence="1" id="KW-0812">Transmembrane</keyword>
<dbReference type="Proteomes" id="UP001605036">
    <property type="component" value="Unassembled WGS sequence"/>
</dbReference>
<comment type="caution">
    <text evidence="2">The sequence shown here is derived from an EMBL/GenBank/DDBJ whole genome shotgun (WGS) entry which is preliminary data.</text>
</comment>
<proteinExistence type="predicted"/>
<dbReference type="EMBL" id="JBHFFA010000002">
    <property type="protein sequence ID" value="KAL2643051.1"/>
    <property type="molecule type" value="Genomic_DNA"/>
</dbReference>
<feature type="transmembrane region" description="Helical" evidence="1">
    <location>
        <begin position="50"/>
        <end position="70"/>
    </location>
</feature>
<gene>
    <name evidence="2" type="ORF">R1flu_010638</name>
</gene>
<name>A0ABD1Z5V6_9MARC</name>
<evidence type="ECO:0000256" key="1">
    <source>
        <dbReference type="SAM" id="Phobius"/>
    </source>
</evidence>
<dbReference type="AlphaFoldDB" id="A0ABD1Z5V6"/>
<accession>A0ABD1Z5V6</accession>
<evidence type="ECO:0000313" key="2">
    <source>
        <dbReference type="EMBL" id="KAL2643051.1"/>
    </source>
</evidence>
<protein>
    <submittedName>
        <fullName evidence="2">Uncharacterized protein</fullName>
    </submittedName>
</protein>
<reference evidence="2 3" key="1">
    <citation type="submission" date="2024-09" db="EMBL/GenBank/DDBJ databases">
        <title>Chromosome-scale assembly of Riccia fluitans.</title>
        <authorList>
            <person name="Paukszto L."/>
            <person name="Sawicki J."/>
            <person name="Karawczyk K."/>
            <person name="Piernik-Szablinska J."/>
            <person name="Szczecinska M."/>
            <person name="Mazdziarz M."/>
        </authorList>
    </citation>
    <scope>NUCLEOTIDE SEQUENCE [LARGE SCALE GENOMIC DNA]</scope>
    <source>
        <strain evidence="2">Rf_01</strain>
        <tissue evidence="2">Aerial parts of the thallus</tissue>
    </source>
</reference>
<keyword evidence="1" id="KW-0472">Membrane</keyword>
<evidence type="ECO:0000313" key="3">
    <source>
        <dbReference type="Proteomes" id="UP001605036"/>
    </source>
</evidence>
<organism evidence="2 3">
    <name type="scientific">Riccia fluitans</name>
    <dbReference type="NCBI Taxonomy" id="41844"/>
    <lineage>
        <taxon>Eukaryota</taxon>
        <taxon>Viridiplantae</taxon>
        <taxon>Streptophyta</taxon>
        <taxon>Embryophyta</taxon>
        <taxon>Marchantiophyta</taxon>
        <taxon>Marchantiopsida</taxon>
        <taxon>Marchantiidae</taxon>
        <taxon>Marchantiales</taxon>
        <taxon>Ricciaceae</taxon>
        <taxon>Riccia</taxon>
    </lineage>
</organism>
<keyword evidence="3" id="KW-1185">Reference proteome</keyword>
<sequence length="89" mass="9806">MDTTTASTTSSSKEWFSFDPGYREPHFANLVSLPNSLPREPSFTHGGRSFSFQAFKLVVLLAFTLLLLFVGGLSKSMKILQLVLPVPAE</sequence>
<keyword evidence="1" id="KW-1133">Transmembrane helix</keyword>